<keyword evidence="14 19" id="KW-0472">Membrane</keyword>
<proteinExistence type="inferred from homology"/>
<dbReference type="GO" id="GO:0005524">
    <property type="term" value="F:ATP binding"/>
    <property type="evidence" value="ECO:0007669"/>
    <property type="project" value="UniProtKB-KW"/>
</dbReference>
<organism evidence="21 22">
    <name type="scientific">Cardamine amara subsp. amara</name>
    <dbReference type="NCBI Taxonomy" id="228776"/>
    <lineage>
        <taxon>Eukaryota</taxon>
        <taxon>Viridiplantae</taxon>
        <taxon>Streptophyta</taxon>
        <taxon>Embryophyta</taxon>
        <taxon>Tracheophyta</taxon>
        <taxon>Spermatophyta</taxon>
        <taxon>Magnoliopsida</taxon>
        <taxon>eudicotyledons</taxon>
        <taxon>Gunneridae</taxon>
        <taxon>Pentapetalae</taxon>
        <taxon>rosids</taxon>
        <taxon>malvids</taxon>
        <taxon>Brassicales</taxon>
        <taxon>Brassicaceae</taxon>
        <taxon>Cardamineae</taxon>
        <taxon>Cardamine</taxon>
    </lineage>
</organism>
<evidence type="ECO:0000256" key="10">
    <source>
        <dbReference type="ARBA" id="ARBA00022741"/>
    </source>
</evidence>
<sequence length="685" mass="76424">MRNWENPVMLACNTASKKNLPSCIFLIVFIIVLCPVVMSQLVPDSDADCLLKFKDTLANVSEFSSWDASTSPCQGNTANWFGVLCSNYVYGLQLEGMGLTGKLNLEPLIPMKNLRTISLMNNNFNGPMPQVKRFSGLKSLYLSNNRLSGEIPADVFQGMPLLKKILLANNAFRGTIPSSLASLPMLLEVRLNGNQFQGQIPPFQQRNLKLASFENNDLDGPIPASLSNMDPGSFAGNKDLCDAPLSPCVPSSPAIPVVPVSPVDPKSPTPPPMGKKNGSFYTLTIILIVIGIILVIIALVFCFIQSRRRRHCLSDYPSAGNERIESYNYNQPTNKINKPAVSHKRRGASTPDPGGRLLFVRDDIQRFGLQDLLRASAEVLGSGTFGASYKAAISSGQTLVVKRYKHMNNVGRDEFHEHMRRLGRLNHPNLLPLVAYYYRREEKLLVTEFMSNSSLASLLHANNSAGLDWITRLKIIKGVAKGLSYLFKELPTLTIPHGHIKSSNIVLDESLEPLLTDYALRPVMSSEHAHNFMTAYKSPEYRPTKGQAITKKTDVWCFGVLILEILTGRFPENYLTQGYDPNMSLVTWVNGMVKEKKTGDVFDKEMKGKKNCKAEMINLLKIGLRCCEEEEERRMEMREAVEMIEMLGEGEFDDDFGSMDHRGSHSNLYSSTLLEDDDFGFSMNR</sequence>
<comment type="caution">
    <text evidence="21">The sequence shown here is derived from an EMBL/GenBank/DDBJ whole genome shotgun (WGS) entry which is preliminary data.</text>
</comment>
<dbReference type="Pfam" id="PF13855">
    <property type="entry name" value="LRR_8"/>
    <property type="match status" value="1"/>
</dbReference>
<keyword evidence="13 19" id="KW-1133">Transmembrane helix</keyword>
<keyword evidence="6" id="KW-0808">Transferase</keyword>
<keyword evidence="4" id="KW-0597">Phosphoprotein</keyword>
<evidence type="ECO:0000256" key="5">
    <source>
        <dbReference type="ARBA" id="ARBA00022614"/>
    </source>
</evidence>
<evidence type="ECO:0000256" key="7">
    <source>
        <dbReference type="ARBA" id="ARBA00022692"/>
    </source>
</evidence>
<evidence type="ECO:0000313" key="22">
    <source>
        <dbReference type="Proteomes" id="UP001558713"/>
    </source>
</evidence>
<evidence type="ECO:0000256" key="4">
    <source>
        <dbReference type="ARBA" id="ARBA00022553"/>
    </source>
</evidence>
<keyword evidence="12" id="KW-0067">ATP-binding</keyword>
<feature type="transmembrane region" description="Helical" evidence="19">
    <location>
        <begin position="280"/>
        <end position="304"/>
    </location>
</feature>
<evidence type="ECO:0000256" key="11">
    <source>
        <dbReference type="ARBA" id="ARBA00022777"/>
    </source>
</evidence>
<evidence type="ECO:0000256" key="1">
    <source>
        <dbReference type="ARBA" id="ARBA00004167"/>
    </source>
</evidence>
<keyword evidence="11" id="KW-0418">Kinase</keyword>
<dbReference type="Proteomes" id="UP001558713">
    <property type="component" value="Unassembled WGS sequence"/>
</dbReference>
<keyword evidence="5" id="KW-0433">Leucine-rich repeat</keyword>
<dbReference type="AlphaFoldDB" id="A0ABD1AQA7"/>
<protein>
    <recommendedName>
        <fullName evidence="3">non-specific serine/threonine protein kinase</fullName>
        <ecNumber evidence="3">2.7.11.1</ecNumber>
    </recommendedName>
</protein>
<dbReference type="EMBL" id="JBANAX010000434">
    <property type="protein sequence ID" value="KAL1208940.1"/>
    <property type="molecule type" value="Genomic_DNA"/>
</dbReference>
<evidence type="ECO:0000259" key="20">
    <source>
        <dbReference type="PROSITE" id="PS50011"/>
    </source>
</evidence>
<feature type="domain" description="Protein kinase" evidence="20">
    <location>
        <begin position="374"/>
        <end position="647"/>
    </location>
</feature>
<evidence type="ECO:0000256" key="17">
    <source>
        <dbReference type="ARBA" id="ARBA00048679"/>
    </source>
</evidence>
<dbReference type="GO" id="GO:0016020">
    <property type="term" value="C:membrane"/>
    <property type="evidence" value="ECO:0007669"/>
    <property type="project" value="UniProtKB-SubCell"/>
</dbReference>
<dbReference type="Gene3D" id="3.80.10.10">
    <property type="entry name" value="Ribonuclease Inhibitor"/>
    <property type="match status" value="1"/>
</dbReference>
<dbReference type="InterPro" id="IPR032675">
    <property type="entry name" value="LRR_dom_sf"/>
</dbReference>
<reference evidence="21 22" key="1">
    <citation type="submission" date="2024-04" db="EMBL/GenBank/DDBJ databases">
        <title>Genome assembly C_amara_ONT_v2.</title>
        <authorList>
            <person name="Yant L."/>
            <person name="Moore C."/>
            <person name="Slenker M."/>
        </authorList>
    </citation>
    <scope>NUCLEOTIDE SEQUENCE [LARGE SCALE GENOMIC DNA]</scope>
    <source>
        <tissue evidence="21">Leaf</tissue>
    </source>
</reference>
<keyword evidence="8" id="KW-0732">Signal</keyword>
<evidence type="ECO:0000256" key="13">
    <source>
        <dbReference type="ARBA" id="ARBA00022989"/>
    </source>
</evidence>
<dbReference type="Gene3D" id="3.30.200.20">
    <property type="entry name" value="Phosphorylase Kinase, domain 1"/>
    <property type="match status" value="1"/>
</dbReference>
<name>A0ABD1AQA7_CARAN</name>
<evidence type="ECO:0000256" key="16">
    <source>
        <dbReference type="ARBA" id="ARBA00047899"/>
    </source>
</evidence>
<evidence type="ECO:0000256" key="9">
    <source>
        <dbReference type="ARBA" id="ARBA00022737"/>
    </source>
</evidence>
<dbReference type="InterPro" id="IPR013210">
    <property type="entry name" value="LRR_N_plant-typ"/>
</dbReference>
<gene>
    <name evidence="21" type="ORF">V5N11_000428</name>
</gene>
<dbReference type="FunFam" id="1.10.510.10:FF:000480">
    <property type="entry name" value="Pollen receptor-like kinase 1"/>
    <property type="match status" value="1"/>
</dbReference>
<evidence type="ECO:0000256" key="2">
    <source>
        <dbReference type="ARBA" id="ARBA00008684"/>
    </source>
</evidence>
<comment type="subcellular location">
    <subcellularLocation>
        <location evidence="1">Membrane</location>
        <topology evidence="1">Single-pass membrane protein</topology>
    </subcellularLocation>
</comment>
<evidence type="ECO:0000256" key="6">
    <source>
        <dbReference type="ARBA" id="ARBA00022679"/>
    </source>
</evidence>
<dbReference type="GO" id="GO:0004674">
    <property type="term" value="F:protein serine/threonine kinase activity"/>
    <property type="evidence" value="ECO:0007669"/>
    <property type="project" value="UniProtKB-EC"/>
</dbReference>
<evidence type="ECO:0000256" key="18">
    <source>
        <dbReference type="SAM" id="MobiDB-lite"/>
    </source>
</evidence>
<dbReference type="SUPFAM" id="SSF52058">
    <property type="entry name" value="L domain-like"/>
    <property type="match status" value="1"/>
</dbReference>
<dbReference type="InterPro" id="IPR001611">
    <property type="entry name" value="Leu-rich_rpt"/>
</dbReference>
<dbReference type="PROSITE" id="PS50011">
    <property type="entry name" value="PROTEIN_KINASE_DOM"/>
    <property type="match status" value="1"/>
</dbReference>
<evidence type="ECO:0000313" key="21">
    <source>
        <dbReference type="EMBL" id="KAL1208940.1"/>
    </source>
</evidence>
<dbReference type="InterPro" id="IPR011009">
    <property type="entry name" value="Kinase-like_dom_sf"/>
</dbReference>
<dbReference type="Pfam" id="PF07714">
    <property type="entry name" value="PK_Tyr_Ser-Thr"/>
    <property type="match status" value="1"/>
</dbReference>
<comment type="catalytic activity">
    <reaction evidence="17">
        <text>L-seryl-[protein] + ATP = O-phospho-L-seryl-[protein] + ADP + H(+)</text>
        <dbReference type="Rhea" id="RHEA:17989"/>
        <dbReference type="Rhea" id="RHEA-COMP:9863"/>
        <dbReference type="Rhea" id="RHEA-COMP:11604"/>
        <dbReference type="ChEBI" id="CHEBI:15378"/>
        <dbReference type="ChEBI" id="CHEBI:29999"/>
        <dbReference type="ChEBI" id="CHEBI:30616"/>
        <dbReference type="ChEBI" id="CHEBI:83421"/>
        <dbReference type="ChEBI" id="CHEBI:456216"/>
        <dbReference type="EC" id="2.7.11.1"/>
    </reaction>
</comment>
<keyword evidence="10" id="KW-0547">Nucleotide-binding</keyword>
<accession>A0ABD1AQA7</accession>
<dbReference type="Gene3D" id="1.10.510.10">
    <property type="entry name" value="Transferase(Phosphotransferase) domain 1"/>
    <property type="match status" value="1"/>
</dbReference>
<keyword evidence="15" id="KW-0675">Receptor</keyword>
<evidence type="ECO:0000256" key="8">
    <source>
        <dbReference type="ARBA" id="ARBA00022729"/>
    </source>
</evidence>
<evidence type="ECO:0000256" key="14">
    <source>
        <dbReference type="ARBA" id="ARBA00023136"/>
    </source>
</evidence>
<keyword evidence="22" id="KW-1185">Reference proteome</keyword>
<feature type="region of interest" description="Disordered" evidence="18">
    <location>
        <begin position="329"/>
        <end position="352"/>
    </location>
</feature>
<evidence type="ECO:0000256" key="15">
    <source>
        <dbReference type="ARBA" id="ARBA00023170"/>
    </source>
</evidence>
<keyword evidence="9" id="KW-0677">Repeat</keyword>
<dbReference type="InterPro" id="IPR000719">
    <property type="entry name" value="Prot_kinase_dom"/>
</dbReference>
<dbReference type="InterPro" id="IPR001245">
    <property type="entry name" value="Ser-Thr/Tyr_kinase_cat_dom"/>
</dbReference>
<dbReference type="EC" id="2.7.11.1" evidence="3"/>
<dbReference type="InterPro" id="IPR046959">
    <property type="entry name" value="PRK1-6/SRF4-like"/>
</dbReference>
<dbReference type="PANTHER" id="PTHR48007">
    <property type="entry name" value="LEUCINE-RICH REPEAT RECEPTOR-LIKE PROTEIN KINASE PXC1"/>
    <property type="match status" value="1"/>
</dbReference>
<dbReference type="PANTHER" id="PTHR48007:SF19">
    <property type="entry name" value="POLLEN RECEPTOR-LIKE KINASE 5"/>
    <property type="match status" value="1"/>
</dbReference>
<evidence type="ECO:0000256" key="12">
    <source>
        <dbReference type="ARBA" id="ARBA00022840"/>
    </source>
</evidence>
<dbReference type="Pfam" id="PF08263">
    <property type="entry name" value="LRRNT_2"/>
    <property type="match status" value="1"/>
</dbReference>
<evidence type="ECO:0000256" key="19">
    <source>
        <dbReference type="SAM" id="Phobius"/>
    </source>
</evidence>
<comment type="similarity">
    <text evidence="2">Belongs to the protein kinase superfamily. Ser/Thr protein kinase family.</text>
</comment>
<dbReference type="SUPFAM" id="SSF56112">
    <property type="entry name" value="Protein kinase-like (PK-like)"/>
    <property type="match status" value="1"/>
</dbReference>
<keyword evidence="7 19" id="KW-0812">Transmembrane</keyword>
<evidence type="ECO:0000256" key="3">
    <source>
        <dbReference type="ARBA" id="ARBA00012513"/>
    </source>
</evidence>
<dbReference type="FunFam" id="3.30.200.20:FF:000307">
    <property type="entry name" value="pollen receptor-like kinase 1"/>
    <property type="match status" value="1"/>
</dbReference>
<comment type="catalytic activity">
    <reaction evidence="16">
        <text>L-threonyl-[protein] + ATP = O-phospho-L-threonyl-[protein] + ADP + H(+)</text>
        <dbReference type="Rhea" id="RHEA:46608"/>
        <dbReference type="Rhea" id="RHEA-COMP:11060"/>
        <dbReference type="Rhea" id="RHEA-COMP:11605"/>
        <dbReference type="ChEBI" id="CHEBI:15378"/>
        <dbReference type="ChEBI" id="CHEBI:30013"/>
        <dbReference type="ChEBI" id="CHEBI:30616"/>
        <dbReference type="ChEBI" id="CHEBI:61977"/>
        <dbReference type="ChEBI" id="CHEBI:456216"/>
        <dbReference type="EC" id="2.7.11.1"/>
    </reaction>
</comment>
<dbReference type="FunFam" id="3.80.10.10:FF:001609">
    <property type="entry name" value="Pollen receptor-like kinase 4"/>
    <property type="match status" value="1"/>
</dbReference>